<dbReference type="Pfam" id="PF07969">
    <property type="entry name" value="Amidohydro_3"/>
    <property type="match status" value="1"/>
</dbReference>
<evidence type="ECO:0000259" key="1">
    <source>
        <dbReference type="Pfam" id="PF07969"/>
    </source>
</evidence>
<dbReference type="GO" id="GO:0016810">
    <property type="term" value="F:hydrolase activity, acting on carbon-nitrogen (but not peptide) bonds"/>
    <property type="evidence" value="ECO:0007669"/>
    <property type="project" value="InterPro"/>
</dbReference>
<dbReference type="InterPro" id="IPR011059">
    <property type="entry name" value="Metal-dep_hydrolase_composite"/>
</dbReference>
<reference evidence="2" key="1">
    <citation type="journal article" date="2014" name="Int. J. Syst. Evol. Microbiol.">
        <title>Complete genome sequence of Corynebacterium casei LMG S-19264T (=DSM 44701T), isolated from a smear-ripened cheese.</title>
        <authorList>
            <consortium name="US DOE Joint Genome Institute (JGI-PGF)"/>
            <person name="Walter F."/>
            <person name="Albersmeier A."/>
            <person name="Kalinowski J."/>
            <person name="Ruckert C."/>
        </authorList>
    </citation>
    <scope>NUCLEOTIDE SEQUENCE</scope>
    <source>
        <strain evidence="2">JCM 3276</strain>
    </source>
</reference>
<gene>
    <name evidence="2" type="ORF">GCM10010171_28500</name>
</gene>
<dbReference type="AlphaFoldDB" id="A0A918GHF3"/>
<evidence type="ECO:0000313" key="3">
    <source>
        <dbReference type="Proteomes" id="UP000660680"/>
    </source>
</evidence>
<dbReference type="PANTHER" id="PTHR22642">
    <property type="entry name" value="IMIDAZOLONEPROPIONASE"/>
    <property type="match status" value="1"/>
</dbReference>
<dbReference type="CDD" id="cd01300">
    <property type="entry name" value="YtcJ_like"/>
    <property type="match status" value="1"/>
</dbReference>
<comment type="caution">
    <text evidence="2">The sequence shown here is derived from an EMBL/GenBank/DDBJ whole genome shotgun (WGS) entry which is preliminary data.</text>
</comment>
<dbReference type="Gene3D" id="2.30.40.10">
    <property type="entry name" value="Urease, subunit C, domain 1"/>
    <property type="match status" value="1"/>
</dbReference>
<accession>A0A918GHF3</accession>
<dbReference type="InterPro" id="IPR032466">
    <property type="entry name" value="Metal_Hydrolase"/>
</dbReference>
<dbReference type="Proteomes" id="UP000660680">
    <property type="component" value="Unassembled WGS sequence"/>
</dbReference>
<dbReference type="InterPro" id="IPR013108">
    <property type="entry name" value="Amidohydro_3"/>
</dbReference>
<feature type="domain" description="Amidohydrolase 3" evidence="1">
    <location>
        <begin position="47"/>
        <end position="514"/>
    </location>
</feature>
<protein>
    <submittedName>
        <fullName evidence="2">Amidohydrolase</fullName>
    </submittedName>
</protein>
<organism evidence="2 3">
    <name type="scientific">Actinokineospora fastidiosa</name>
    <dbReference type="NCBI Taxonomy" id="1816"/>
    <lineage>
        <taxon>Bacteria</taxon>
        <taxon>Bacillati</taxon>
        <taxon>Actinomycetota</taxon>
        <taxon>Actinomycetes</taxon>
        <taxon>Pseudonocardiales</taxon>
        <taxon>Pseudonocardiaceae</taxon>
        <taxon>Actinokineospora</taxon>
    </lineage>
</organism>
<dbReference type="RefSeq" id="WP_189210884.1">
    <property type="nucleotide sequence ID" value="NZ_BMRB01000002.1"/>
</dbReference>
<dbReference type="SUPFAM" id="SSF51338">
    <property type="entry name" value="Composite domain of metallo-dependent hydrolases"/>
    <property type="match status" value="1"/>
</dbReference>
<dbReference type="Gene3D" id="3.10.310.70">
    <property type="match status" value="1"/>
</dbReference>
<dbReference type="Gene3D" id="3.20.20.140">
    <property type="entry name" value="Metal-dependent hydrolases"/>
    <property type="match status" value="1"/>
</dbReference>
<dbReference type="EMBL" id="BMRB01000002">
    <property type="protein sequence ID" value="GGS32773.1"/>
    <property type="molecule type" value="Genomic_DNA"/>
</dbReference>
<dbReference type="InterPro" id="IPR033932">
    <property type="entry name" value="YtcJ-like"/>
</dbReference>
<proteinExistence type="predicted"/>
<sequence>MLDLLITGARVLTMDPGHPTAHAVGVWRGRVVGVDDAVSGLPAAARVDLGGAWVVPGFVDAHVHLAWTGLAAGAPSVAACADRAALLAVVREAVAARRAGEWVDVVGYDQRGLGGHITAAELDTVADGRLVHLIHDSGHACVVSSSVLALLPAGVSHRDGLLVEGGAAAVRELRQPYSRAELVDAIERAGRQCLSEGVTACAEAGIGGGLIKHSPIEGAAYQEAERLGRLPLRVRLMVSADVLRPVAAHDSDETPRAMDLGLRTGFGGDRLALGAVKVFTDGGMMARTAALTAPYADGSGSGELYADPAELHAVIRDAHVAGWQLAVHAIGDRAVDVALDGFEAAVAVPRPGARHRIEHAGLVRPDQLERFARLGVAAVVQPAFLWSFGDDYARIMGPERAGWLYRGRSFLDAGVRLVGSSDRPVTVGAPLLAMRFMVDRLSSSGNAVGAAEAITPTQALRAYTADAAWACGWERDLGTIAPGRLADLVVLDGDPLRSFDVSVVSTVQGGQVVHGEGW</sequence>
<name>A0A918GHF3_9PSEU</name>
<dbReference type="SUPFAM" id="SSF51556">
    <property type="entry name" value="Metallo-dependent hydrolases"/>
    <property type="match status" value="1"/>
</dbReference>
<dbReference type="PANTHER" id="PTHR22642:SF2">
    <property type="entry name" value="PROTEIN LONG AFTER FAR-RED 3"/>
    <property type="match status" value="1"/>
</dbReference>
<reference evidence="2" key="2">
    <citation type="submission" date="2020-09" db="EMBL/GenBank/DDBJ databases">
        <authorList>
            <person name="Sun Q."/>
            <person name="Ohkuma M."/>
        </authorList>
    </citation>
    <scope>NUCLEOTIDE SEQUENCE</scope>
    <source>
        <strain evidence="2">JCM 3276</strain>
    </source>
</reference>
<evidence type="ECO:0000313" key="2">
    <source>
        <dbReference type="EMBL" id="GGS32773.1"/>
    </source>
</evidence>
<keyword evidence="3" id="KW-1185">Reference proteome</keyword>